<evidence type="ECO:0000256" key="3">
    <source>
        <dbReference type="ARBA" id="ARBA00022692"/>
    </source>
</evidence>
<keyword evidence="4 6" id="KW-1133">Transmembrane helix</keyword>
<dbReference type="InterPro" id="IPR050833">
    <property type="entry name" value="Poly_Biosynth_Transport"/>
</dbReference>
<proteinExistence type="predicted"/>
<evidence type="ECO:0000256" key="4">
    <source>
        <dbReference type="ARBA" id="ARBA00022989"/>
    </source>
</evidence>
<evidence type="ECO:0000256" key="1">
    <source>
        <dbReference type="ARBA" id="ARBA00004651"/>
    </source>
</evidence>
<feature type="transmembrane region" description="Helical" evidence="6">
    <location>
        <begin position="302"/>
        <end position="325"/>
    </location>
</feature>
<dbReference type="Pfam" id="PF13440">
    <property type="entry name" value="Polysacc_synt_3"/>
    <property type="match status" value="1"/>
</dbReference>
<dbReference type="EMBL" id="JBHSZV010000035">
    <property type="protein sequence ID" value="MFC7062969.1"/>
    <property type="molecule type" value="Genomic_DNA"/>
</dbReference>
<feature type="transmembrane region" description="Helical" evidence="6">
    <location>
        <begin position="87"/>
        <end position="107"/>
    </location>
</feature>
<feature type="transmembrane region" description="Helical" evidence="6">
    <location>
        <begin position="51"/>
        <end position="75"/>
    </location>
</feature>
<evidence type="ECO:0000313" key="8">
    <source>
        <dbReference type="Proteomes" id="UP001596410"/>
    </source>
</evidence>
<gene>
    <name evidence="7" type="ORF">ACFQIC_14140</name>
</gene>
<dbReference type="RefSeq" id="WP_204708921.1">
    <property type="nucleotide sequence ID" value="NZ_JBHSZV010000035.1"/>
</dbReference>
<organism evidence="7 8">
    <name type="scientific">Halobacillus seohaensis</name>
    <dbReference type="NCBI Taxonomy" id="447421"/>
    <lineage>
        <taxon>Bacteria</taxon>
        <taxon>Bacillati</taxon>
        <taxon>Bacillota</taxon>
        <taxon>Bacilli</taxon>
        <taxon>Bacillales</taxon>
        <taxon>Bacillaceae</taxon>
        <taxon>Halobacillus</taxon>
    </lineage>
</organism>
<feature type="transmembrane region" description="Helical" evidence="6">
    <location>
        <begin position="370"/>
        <end position="391"/>
    </location>
</feature>
<keyword evidence="3 6" id="KW-0812">Transmembrane</keyword>
<evidence type="ECO:0000256" key="5">
    <source>
        <dbReference type="ARBA" id="ARBA00023136"/>
    </source>
</evidence>
<name>A0ABW2EKT8_9BACI</name>
<evidence type="ECO:0000256" key="6">
    <source>
        <dbReference type="SAM" id="Phobius"/>
    </source>
</evidence>
<sequence>MKEFLLNLSRKKFVRNVFIMATGTAAAQGVMMLFSPFITRLYGPEIFGVQGVFMSIAGIFAPIAALAYPIAIVLPRKREDAKGLAKLSLYITVVITLLVGLILFLFNQPLVKWLQMEEITSYLYLIPIFIFFSGFLQVIEQWLIRENKFSVSAKSTFLHALLLQGSKVGVGFFYPLASVLVILSTAGQALKAVLMIGMSKDTWKQTDDNKNNPSLKVLAKEHRDFPIYRAPQVFIDGFSQSLPVILLASFFGPAASGFFTICKTVLAIPTKLIGKAVGDVFYPRITEAANNKERLSDLIKKATLALGGIGIIPFGLIILLGPWLFELVFGADWERAGEYARWLALWGYFKFINQPSVKSLAVLGVQSFHLGYTIITFVVRMAALTVGYYVFNNDLVAVALFGVTGAILNFLLIFITLRISKRFDSQFP</sequence>
<keyword evidence="5 6" id="KW-0472">Membrane</keyword>
<reference evidence="8" key="1">
    <citation type="journal article" date="2019" name="Int. J. Syst. Evol. Microbiol.">
        <title>The Global Catalogue of Microorganisms (GCM) 10K type strain sequencing project: providing services to taxonomists for standard genome sequencing and annotation.</title>
        <authorList>
            <consortium name="The Broad Institute Genomics Platform"/>
            <consortium name="The Broad Institute Genome Sequencing Center for Infectious Disease"/>
            <person name="Wu L."/>
            <person name="Ma J."/>
        </authorList>
    </citation>
    <scope>NUCLEOTIDE SEQUENCE [LARGE SCALE GENOMIC DNA]</scope>
    <source>
        <strain evidence="8">CGMCC 4.1621</strain>
    </source>
</reference>
<feature type="transmembrane region" description="Helical" evidence="6">
    <location>
        <begin position="172"/>
        <end position="194"/>
    </location>
</feature>
<keyword evidence="2" id="KW-1003">Cell membrane</keyword>
<comment type="caution">
    <text evidence="7">The sequence shown here is derived from an EMBL/GenBank/DDBJ whole genome shotgun (WGS) entry which is preliminary data.</text>
</comment>
<evidence type="ECO:0000256" key="2">
    <source>
        <dbReference type="ARBA" id="ARBA00022475"/>
    </source>
</evidence>
<dbReference type="Proteomes" id="UP001596410">
    <property type="component" value="Unassembled WGS sequence"/>
</dbReference>
<feature type="transmembrane region" description="Helical" evidence="6">
    <location>
        <begin position="17"/>
        <end position="39"/>
    </location>
</feature>
<dbReference type="PANTHER" id="PTHR30250:SF28">
    <property type="entry name" value="POLYSACCHARIDE BIOSYNTHESIS PROTEIN"/>
    <property type="match status" value="1"/>
</dbReference>
<comment type="subcellular location">
    <subcellularLocation>
        <location evidence="1">Cell membrane</location>
        <topology evidence="1">Multi-pass membrane protein</topology>
    </subcellularLocation>
</comment>
<feature type="transmembrane region" description="Helical" evidence="6">
    <location>
        <begin position="119"/>
        <end position="139"/>
    </location>
</feature>
<protein>
    <submittedName>
        <fullName evidence="7">Lipopolysaccharide biosynthesis protein</fullName>
    </submittedName>
</protein>
<evidence type="ECO:0000313" key="7">
    <source>
        <dbReference type="EMBL" id="MFC7062969.1"/>
    </source>
</evidence>
<accession>A0ABW2EKT8</accession>
<keyword evidence="8" id="KW-1185">Reference proteome</keyword>
<feature type="transmembrane region" description="Helical" evidence="6">
    <location>
        <begin position="397"/>
        <end position="417"/>
    </location>
</feature>
<dbReference type="PANTHER" id="PTHR30250">
    <property type="entry name" value="PST FAMILY PREDICTED COLANIC ACID TRANSPORTER"/>
    <property type="match status" value="1"/>
</dbReference>